<keyword evidence="7" id="KW-1185">Reference proteome</keyword>
<sequence length="407" mass="45139">MNIVFVEPSFPNNQRRFVLALAAVGANVIGIGESEEWALDEELRGAMSGYYKVNNCTSVHEMTDAVRFIQSKVWVDKLEATIEAHTMCAAQVREATGIPGTSVHATWLCRDKPSMKAALREVGVPTAASTAADTASEIWDFAAKIGYPLILKPRAGAGAQNTMRVDNDTELAHAITLFGASGATSIAVEEFVEGHEGFYDTICVDNNVVHDWATHYYPNVLEAMRTRWISPQFITTNRLADSSFYGEVAELGRRVIEAFNIGTSATHMEWFYGPKGLRFSEIGARPPGVGAWDLYSAANDVDIYREWAHVQTHGRAEQPMTRRYAAGIVALRPDRDGVITGYSGIEDVYGRYGEWILDSHFPHVGHHTQAVEAGYMANAYLRMRHPDYDRLREMLDDVGRTVHVYGG</sequence>
<dbReference type="Gene3D" id="3.30.1490.20">
    <property type="entry name" value="ATP-grasp fold, A domain"/>
    <property type="match status" value="1"/>
</dbReference>
<dbReference type="STRING" id="1193518.BN13_1350011"/>
<evidence type="ECO:0000313" key="7">
    <source>
        <dbReference type="Proteomes" id="UP000035720"/>
    </source>
</evidence>
<dbReference type="SUPFAM" id="SSF56059">
    <property type="entry name" value="Glutathione synthetase ATP-binding domain-like"/>
    <property type="match status" value="1"/>
</dbReference>
<reference evidence="6 7" key="1">
    <citation type="journal article" date="2013" name="ISME J.">
        <title>A metabolic model for members of the genus Tetrasphaera involved in enhanced biological phosphorus removal.</title>
        <authorList>
            <person name="Kristiansen R."/>
            <person name="Nguyen H.T.T."/>
            <person name="Saunders A.M."/>
            <person name="Nielsen J.L."/>
            <person name="Wimmer R."/>
            <person name="Le V.Q."/>
            <person name="McIlroy S.J."/>
            <person name="Petrovski S."/>
            <person name="Seviour R.J."/>
            <person name="Calteau A."/>
            <person name="Nielsen K.L."/>
            <person name="Nielsen P.H."/>
        </authorList>
    </citation>
    <scope>NUCLEOTIDE SEQUENCE [LARGE SCALE GENOMIC DNA]</scope>
    <source>
        <strain evidence="6 7">Ben 74</strain>
    </source>
</reference>
<dbReference type="GO" id="GO:0046872">
    <property type="term" value="F:metal ion binding"/>
    <property type="evidence" value="ECO:0007669"/>
    <property type="project" value="InterPro"/>
</dbReference>
<dbReference type="Pfam" id="PF02786">
    <property type="entry name" value="CPSase_L_D2"/>
    <property type="match status" value="1"/>
</dbReference>
<dbReference type="AlphaFoldDB" id="A0A077M5Z9"/>
<feature type="domain" description="ATP-grasp" evidence="5">
    <location>
        <begin position="116"/>
        <end position="312"/>
    </location>
</feature>
<dbReference type="InterPro" id="IPR013815">
    <property type="entry name" value="ATP_grasp_subdomain_1"/>
</dbReference>
<dbReference type="Gene3D" id="3.30.470.20">
    <property type="entry name" value="ATP-grasp fold, B domain"/>
    <property type="match status" value="1"/>
</dbReference>
<name>A0A077M5Z9_9MICO</name>
<evidence type="ECO:0000256" key="4">
    <source>
        <dbReference type="PROSITE-ProRule" id="PRU00409"/>
    </source>
</evidence>
<gene>
    <name evidence="6" type="ORF">BN13_1350011</name>
</gene>
<dbReference type="InterPro" id="IPR005479">
    <property type="entry name" value="CPAse_ATP-bd"/>
</dbReference>
<dbReference type="InterPro" id="IPR052032">
    <property type="entry name" value="ATP-dep_AA_Ligase"/>
</dbReference>
<comment type="caution">
    <text evidence="6">The sequence shown here is derived from an EMBL/GenBank/DDBJ whole genome shotgun (WGS) entry which is preliminary data.</text>
</comment>
<keyword evidence="1" id="KW-0436">Ligase</keyword>
<dbReference type="RefSeq" id="WP_048548216.1">
    <property type="nucleotide sequence ID" value="NZ_HF571038.1"/>
</dbReference>
<accession>A0A077M5Z9</accession>
<dbReference type="GO" id="GO:0005524">
    <property type="term" value="F:ATP binding"/>
    <property type="evidence" value="ECO:0007669"/>
    <property type="project" value="UniProtKB-UniRule"/>
</dbReference>
<protein>
    <recommendedName>
        <fullName evidence="5">ATP-grasp domain-containing protein</fullName>
    </recommendedName>
</protein>
<organism evidence="6 7">
    <name type="scientific">Nostocoides jenkinsii Ben 74</name>
    <dbReference type="NCBI Taxonomy" id="1193518"/>
    <lineage>
        <taxon>Bacteria</taxon>
        <taxon>Bacillati</taxon>
        <taxon>Actinomycetota</taxon>
        <taxon>Actinomycetes</taxon>
        <taxon>Micrococcales</taxon>
        <taxon>Intrasporangiaceae</taxon>
        <taxon>Nostocoides</taxon>
    </lineage>
</organism>
<keyword evidence="3 4" id="KW-0067">ATP-binding</keyword>
<dbReference type="PANTHER" id="PTHR43585">
    <property type="entry name" value="FUMIPYRROLE BIOSYNTHESIS PROTEIN C"/>
    <property type="match status" value="1"/>
</dbReference>
<proteinExistence type="predicted"/>
<dbReference type="Proteomes" id="UP000035720">
    <property type="component" value="Unassembled WGS sequence"/>
</dbReference>
<evidence type="ECO:0000313" key="6">
    <source>
        <dbReference type="EMBL" id="CCI51974.1"/>
    </source>
</evidence>
<dbReference type="InterPro" id="IPR011761">
    <property type="entry name" value="ATP-grasp"/>
</dbReference>
<dbReference type="OrthoDB" id="24041at2"/>
<evidence type="ECO:0000256" key="2">
    <source>
        <dbReference type="ARBA" id="ARBA00022741"/>
    </source>
</evidence>
<dbReference type="PANTHER" id="PTHR43585:SF2">
    <property type="entry name" value="ATP-GRASP ENZYME FSQD"/>
    <property type="match status" value="1"/>
</dbReference>
<evidence type="ECO:0000256" key="3">
    <source>
        <dbReference type="ARBA" id="ARBA00022840"/>
    </source>
</evidence>
<dbReference type="GO" id="GO:0016874">
    <property type="term" value="F:ligase activity"/>
    <property type="evidence" value="ECO:0007669"/>
    <property type="project" value="UniProtKB-KW"/>
</dbReference>
<dbReference type="Gene3D" id="3.40.50.20">
    <property type="match status" value="1"/>
</dbReference>
<evidence type="ECO:0000256" key="1">
    <source>
        <dbReference type="ARBA" id="ARBA00022598"/>
    </source>
</evidence>
<dbReference type="PROSITE" id="PS50975">
    <property type="entry name" value="ATP_GRASP"/>
    <property type="match status" value="1"/>
</dbReference>
<keyword evidence="2 4" id="KW-0547">Nucleotide-binding</keyword>
<dbReference type="EMBL" id="CAJC01000041">
    <property type="protein sequence ID" value="CCI51974.1"/>
    <property type="molecule type" value="Genomic_DNA"/>
</dbReference>
<evidence type="ECO:0000259" key="5">
    <source>
        <dbReference type="PROSITE" id="PS50975"/>
    </source>
</evidence>